<keyword evidence="1" id="KW-1133">Transmembrane helix</keyword>
<gene>
    <name evidence="2" type="ORF">R69658_01094</name>
    <name evidence="3" type="ORF">SAMN05192563_1022116</name>
</gene>
<reference evidence="3 4" key="1">
    <citation type="submission" date="2016-10" db="EMBL/GenBank/DDBJ databases">
        <authorList>
            <person name="de Groot N.N."/>
        </authorList>
    </citation>
    <scope>NUCLEOTIDE SEQUENCE [LARGE SCALE GENOMIC DNA]</scope>
    <source>
        <strain evidence="3 4">LMG 27731</strain>
    </source>
</reference>
<evidence type="ECO:0000313" key="3">
    <source>
        <dbReference type="EMBL" id="SFU23722.1"/>
    </source>
</evidence>
<evidence type="ECO:0000313" key="5">
    <source>
        <dbReference type="Proteomes" id="UP000674425"/>
    </source>
</evidence>
<feature type="transmembrane region" description="Helical" evidence="1">
    <location>
        <begin position="12"/>
        <end position="33"/>
    </location>
</feature>
<dbReference type="AlphaFoldDB" id="A0A1I7EII9"/>
<evidence type="ECO:0000313" key="4">
    <source>
        <dbReference type="Proteomes" id="UP000198844"/>
    </source>
</evidence>
<feature type="transmembrane region" description="Helical" evidence="1">
    <location>
        <begin position="45"/>
        <end position="65"/>
    </location>
</feature>
<evidence type="ECO:0000313" key="2">
    <source>
        <dbReference type="EMBL" id="CAE6714792.1"/>
    </source>
</evidence>
<keyword evidence="5" id="KW-1185">Reference proteome</keyword>
<dbReference type="RefSeq" id="WP_093641434.1">
    <property type="nucleotide sequence ID" value="NZ_CAJNAU010000006.1"/>
</dbReference>
<reference evidence="2 5" key="2">
    <citation type="submission" date="2021-02" db="EMBL/GenBank/DDBJ databases">
        <authorList>
            <person name="Vanwijnsberghe S."/>
        </authorList>
    </citation>
    <scope>NUCLEOTIDE SEQUENCE [LARGE SCALE GENOMIC DNA]</scope>
    <source>
        <strain evidence="2 5">R-69658</strain>
    </source>
</reference>
<dbReference type="OrthoDB" id="9008384at2"/>
<accession>A0A1I7EII9</accession>
<dbReference type="Proteomes" id="UP000198844">
    <property type="component" value="Unassembled WGS sequence"/>
</dbReference>
<dbReference type="EMBL" id="FPBH01000022">
    <property type="protein sequence ID" value="SFU23722.1"/>
    <property type="molecule type" value="Genomic_DNA"/>
</dbReference>
<evidence type="ECO:0000256" key="1">
    <source>
        <dbReference type="SAM" id="Phobius"/>
    </source>
</evidence>
<name>A0A1I7EII9_9BURK</name>
<sequence length="73" mass="7764">MRPFAEVVVSFAPPPLMVAIVFSVAYLLVGIPVHFTRGATARDWLGTLAGIFAALAYIVLVVGFYPGVQTAAR</sequence>
<protein>
    <submittedName>
        <fullName evidence="3">Uncharacterized protein</fullName>
    </submittedName>
</protein>
<proteinExistence type="predicted"/>
<dbReference type="Proteomes" id="UP000674425">
    <property type="component" value="Unassembled WGS sequence"/>
</dbReference>
<dbReference type="EMBL" id="CAJNAU010000006">
    <property type="protein sequence ID" value="CAE6714792.1"/>
    <property type="molecule type" value="Genomic_DNA"/>
</dbReference>
<keyword evidence="1" id="KW-0812">Transmembrane</keyword>
<dbReference type="GeneID" id="77196893"/>
<organism evidence="3 4">
    <name type="scientific">Paraburkholderia aspalathi</name>
    <dbReference type="NCBI Taxonomy" id="1324617"/>
    <lineage>
        <taxon>Bacteria</taxon>
        <taxon>Pseudomonadati</taxon>
        <taxon>Pseudomonadota</taxon>
        <taxon>Betaproteobacteria</taxon>
        <taxon>Burkholderiales</taxon>
        <taxon>Burkholderiaceae</taxon>
        <taxon>Paraburkholderia</taxon>
    </lineage>
</organism>
<keyword evidence="1" id="KW-0472">Membrane</keyword>